<gene>
    <name evidence="2" type="ORF">DFP72DRAFT_481131</name>
</gene>
<proteinExistence type="predicted"/>
<name>A0A8H6IG21_9AGAR</name>
<evidence type="ECO:0000313" key="2">
    <source>
        <dbReference type="EMBL" id="KAF6763687.1"/>
    </source>
</evidence>
<evidence type="ECO:0000313" key="3">
    <source>
        <dbReference type="Proteomes" id="UP000521943"/>
    </source>
</evidence>
<feature type="compositionally biased region" description="Polar residues" evidence="1">
    <location>
        <begin position="28"/>
        <end position="44"/>
    </location>
</feature>
<organism evidence="2 3">
    <name type="scientific">Ephemerocybe angulata</name>
    <dbReference type="NCBI Taxonomy" id="980116"/>
    <lineage>
        <taxon>Eukaryota</taxon>
        <taxon>Fungi</taxon>
        <taxon>Dikarya</taxon>
        <taxon>Basidiomycota</taxon>
        <taxon>Agaricomycotina</taxon>
        <taxon>Agaricomycetes</taxon>
        <taxon>Agaricomycetidae</taxon>
        <taxon>Agaricales</taxon>
        <taxon>Agaricineae</taxon>
        <taxon>Psathyrellaceae</taxon>
        <taxon>Ephemerocybe</taxon>
    </lineage>
</organism>
<dbReference type="AlphaFoldDB" id="A0A8H6IG21"/>
<keyword evidence="3" id="KW-1185">Reference proteome</keyword>
<sequence length="113" mass="12537">MTRSLYCTSLVVAAITPLPMAIEKKEGSCTNPTTASHPPSSESRFGQAAVREAGTRRTRNTLVGILFPPMTWTSRTWCPNPRKHTTLSTSTPTHLSTRRLPSDVPLKIWYRLG</sequence>
<comment type="caution">
    <text evidence="2">The sequence shown here is derived from an EMBL/GenBank/DDBJ whole genome shotgun (WGS) entry which is preliminary data.</text>
</comment>
<dbReference type="Proteomes" id="UP000521943">
    <property type="component" value="Unassembled WGS sequence"/>
</dbReference>
<evidence type="ECO:0000256" key="1">
    <source>
        <dbReference type="SAM" id="MobiDB-lite"/>
    </source>
</evidence>
<accession>A0A8H6IG21</accession>
<dbReference type="EMBL" id="JACGCI010000005">
    <property type="protein sequence ID" value="KAF6763687.1"/>
    <property type="molecule type" value="Genomic_DNA"/>
</dbReference>
<feature type="region of interest" description="Disordered" evidence="1">
    <location>
        <begin position="25"/>
        <end position="54"/>
    </location>
</feature>
<protein>
    <submittedName>
        <fullName evidence="2">Uncharacterized protein</fullName>
    </submittedName>
</protein>
<reference evidence="2 3" key="1">
    <citation type="submission" date="2020-07" db="EMBL/GenBank/DDBJ databases">
        <title>Comparative genomics of pyrophilous fungi reveals a link between fire events and developmental genes.</title>
        <authorList>
            <consortium name="DOE Joint Genome Institute"/>
            <person name="Steindorff A.S."/>
            <person name="Carver A."/>
            <person name="Calhoun S."/>
            <person name="Stillman K."/>
            <person name="Liu H."/>
            <person name="Lipzen A."/>
            <person name="Pangilinan J."/>
            <person name="Labutti K."/>
            <person name="Bruns T.D."/>
            <person name="Grigoriev I.V."/>
        </authorList>
    </citation>
    <scope>NUCLEOTIDE SEQUENCE [LARGE SCALE GENOMIC DNA]</scope>
    <source>
        <strain evidence="2 3">CBS 144469</strain>
    </source>
</reference>